<dbReference type="OrthoDB" id="2065728at2"/>
<keyword evidence="2" id="KW-0546">Nucleotide metabolism</keyword>
<evidence type="ECO:0000256" key="1">
    <source>
        <dbReference type="ARBA" id="ARBA00022801"/>
    </source>
</evidence>
<protein>
    <submittedName>
        <fullName evidence="4">Deoxycytidine deaminase</fullName>
    </submittedName>
</protein>
<proteinExistence type="predicted"/>
<evidence type="ECO:0000313" key="4">
    <source>
        <dbReference type="EMBL" id="OZG52771.1"/>
    </source>
</evidence>
<dbReference type="EMBL" id="MWWQ01000005">
    <property type="protein sequence ID" value="OZG52771.1"/>
    <property type="molecule type" value="Genomic_DNA"/>
</dbReference>
<dbReference type="PANTHER" id="PTHR42680">
    <property type="entry name" value="DCTP DEAMINASE"/>
    <property type="match status" value="1"/>
</dbReference>
<keyword evidence="3" id="KW-1133">Transmembrane helix</keyword>
<feature type="transmembrane region" description="Helical" evidence="3">
    <location>
        <begin position="210"/>
        <end position="231"/>
    </location>
</feature>
<dbReference type="PANTHER" id="PTHR42680:SF3">
    <property type="entry name" value="DCTP DEAMINASE"/>
    <property type="match status" value="1"/>
</dbReference>
<keyword evidence="3" id="KW-0812">Transmembrane</keyword>
<keyword evidence="3" id="KW-0472">Membrane</keyword>
<dbReference type="Proteomes" id="UP000216454">
    <property type="component" value="Unassembled WGS sequence"/>
</dbReference>
<dbReference type="CDD" id="cd07557">
    <property type="entry name" value="trimeric_dUTPase"/>
    <property type="match status" value="1"/>
</dbReference>
<gene>
    <name evidence="4" type="ORF">PSSU_0389</name>
</gene>
<evidence type="ECO:0000313" key="5">
    <source>
        <dbReference type="Proteomes" id="UP000216454"/>
    </source>
</evidence>
<dbReference type="Gene3D" id="2.70.40.10">
    <property type="match status" value="1"/>
</dbReference>
<feature type="transmembrane region" description="Helical" evidence="3">
    <location>
        <begin position="238"/>
        <end position="259"/>
    </location>
</feature>
<dbReference type="GO" id="GO:0006229">
    <property type="term" value="P:dUTP biosynthetic process"/>
    <property type="evidence" value="ECO:0007669"/>
    <property type="project" value="InterPro"/>
</dbReference>
<comment type="caution">
    <text evidence="4">The sequence shown here is derived from an EMBL/GenBank/DDBJ whole genome shotgun (WGS) entry which is preliminary data.</text>
</comment>
<evidence type="ECO:0000256" key="3">
    <source>
        <dbReference type="SAM" id="Phobius"/>
    </source>
</evidence>
<organism evidence="4 5">
    <name type="scientific">Pseudoscardovia suis</name>
    <dbReference type="NCBI Taxonomy" id="987063"/>
    <lineage>
        <taxon>Bacteria</taxon>
        <taxon>Bacillati</taxon>
        <taxon>Actinomycetota</taxon>
        <taxon>Actinomycetes</taxon>
        <taxon>Bifidobacteriales</taxon>
        <taxon>Bifidobacteriaceae</taxon>
        <taxon>Pseudoscardovia</taxon>
    </lineage>
</organism>
<keyword evidence="1" id="KW-0378">Hydrolase</keyword>
<name>A0A261F0Z3_9BIFI</name>
<reference evidence="4 5" key="1">
    <citation type="journal article" date="2017" name="BMC Genomics">
        <title>Comparative genomic and phylogenomic analyses of the Bifidobacteriaceae family.</title>
        <authorList>
            <person name="Lugli G.A."/>
            <person name="Milani C."/>
            <person name="Turroni F."/>
            <person name="Duranti S."/>
            <person name="Mancabelli L."/>
            <person name="Mangifesta M."/>
            <person name="Ferrario C."/>
            <person name="Modesto M."/>
            <person name="Mattarelli P."/>
            <person name="Jiri K."/>
            <person name="van Sinderen D."/>
            <person name="Ventura M."/>
        </authorList>
    </citation>
    <scope>NUCLEOTIDE SEQUENCE [LARGE SCALE GENOMIC DNA]</scope>
    <source>
        <strain evidence="4 5">DSM 24744</strain>
    </source>
</reference>
<dbReference type="AlphaFoldDB" id="A0A261F0Z3"/>
<sequence length="260" mass="28115">MVYSDTKIRDLIQSGVILSADPDGVGPVSYDLRTRGFYRSEDEDGVASVTLQPGESVFVGSVETLALPGNVCATVTLRNSRIRQGLQLAAPVYFPGHSTRVFFRLTNVSADAIELTKDDSFAQVMFSPVEGEVEHPYSGSFSGEMDYRGMGDYERRYSKQMRELDAKVDDIKAMESRIYGNVMTIMAVIAAVFTLVNVNIGLASADLSKIVLVNAVTVASFSALAGLLALVTKPKGRLAYVVPWVVSAVLYVVAVILAVI</sequence>
<accession>A0A261F0Z3</accession>
<dbReference type="GO" id="GO:0008829">
    <property type="term" value="F:dCTP deaminase activity"/>
    <property type="evidence" value="ECO:0007669"/>
    <property type="project" value="InterPro"/>
</dbReference>
<dbReference type="RefSeq" id="WP_094690716.1">
    <property type="nucleotide sequence ID" value="NZ_MWWQ01000005.1"/>
</dbReference>
<evidence type="ECO:0000256" key="2">
    <source>
        <dbReference type="ARBA" id="ARBA00023080"/>
    </source>
</evidence>
<dbReference type="InterPro" id="IPR011962">
    <property type="entry name" value="dCTP_deaminase"/>
</dbReference>
<dbReference type="InterPro" id="IPR036157">
    <property type="entry name" value="dUTPase-like_sf"/>
</dbReference>
<dbReference type="SUPFAM" id="SSF51283">
    <property type="entry name" value="dUTPase-like"/>
    <property type="match status" value="1"/>
</dbReference>
<keyword evidence="5" id="KW-1185">Reference proteome</keyword>
<dbReference type="InterPro" id="IPR033704">
    <property type="entry name" value="dUTPase_trimeric"/>
</dbReference>
<feature type="transmembrane region" description="Helical" evidence="3">
    <location>
        <begin position="178"/>
        <end position="198"/>
    </location>
</feature>
<dbReference type="Pfam" id="PF22769">
    <property type="entry name" value="DCD"/>
    <property type="match status" value="1"/>
</dbReference>